<dbReference type="SUPFAM" id="SSF51735">
    <property type="entry name" value="NAD(P)-binding Rossmann-fold domains"/>
    <property type="match status" value="1"/>
</dbReference>
<keyword evidence="3" id="KW-0058">Aromatic hydrocarbons catabolism</keyword>
<feature type="domain" description="Semialdehyde dehydrogenase NAD-binding" evidence="4">
    <location>
        <begin position="13"/>
        <end position="126"/>
    </location>
</feature>
<dbReference type="EMBL" id="LMWN01000121">
    <property type="protein sequence ID" value="KUM94538.1"/>
    <property type="molecule type" value="Genomic_DNA"/>
</dbReference>
<feature type="binding site" evidence="3">
    <location>
        <begin position="19"/>
        <end position="22"/>
    </location>
    <ligand>
        <name>NAD(+)</name>
        <dbReference type="ChEBI" id="CHEBI:57540"/>
    </ligand>
</feature>
<protein>
    <recommendedName>
        <fullName evidence="3">Acetaldehyde dehydrogenase</fullName>
        <ecNumber evidence="3">1.2.1.10</ecNumber>
    </recommendedName>
    <alternativeName>
        <fullName evidence="3">Acetaldehyde dehydrogenase [acetylating]</fullName>
    </alternativeName>
</protein>
<evidence type="ECO:0000256" key="2">
    <source>
        <dbReference type="ARBA" id="ARBA00023027"/>
    </source>
</evidence>
<organism evidence="5 6">
    <name type="scientific">Streptomyces yokosukanensis</name>
    <dbReference type="NCBI Taxonomy" id="67386"/>
    <lineage>
        <taxon>Bacteria</taxon>
        <taxon>Bacillati</taxon>
        <taxon>Actinomycetota</taxon>
        <taxon>Actinomycetes</taxon>
        <taxon>Kitasatosporales</taxon>
        <taxon>Streptomycetaceae</taxon>
        <taxon>Streptomyces</taxon>
    </lineage>
</organism>
<dbReference type="InterPro" id="IPR015426">
    <property type="entry name" value="Acetylaldehyde_DH_C"/>
</dbReference>
<gene>
    <name evidence="5" type="ORF">AQI95_43485</name>
</gene>
<evidence type="ECO:0000313" key="5">
    <source>
        <dbReference type="EMBL" id="KUM94538.1"/>
    </source>
</evidence>
<dbReference type="InterPro" id="IPR000534">
    <property type="entry name" value="Semialdehyde_DH_NAD-bd"/>
</dbReference>
<dbReference type="GO" id="GO:0008774">
    <property type="term" value="F:acetaldehyde dehydrogenase (acetylating) activity"/>
    <property type="evidence" value="ECO:0007669"/>
    <property type="project" value="UniProtKB-UniRule"/>
</dbReference>
<name>A0A117PVU6_9ACTN</name>
<reference evidence="5 6" key="1">
    <citation type="submission" date="2015-10" db="EMBL/GenBank/DDBJ databases">
        <title>Draft genome sequence of Streptomyces yokosukanensis DSM 40224, type strain for the species Streptomyces yokosukanensis.</title>
        <authorList>
            <person name="Ruckert C."/>
            <person name="Winkler A."/>
            <person name="Kalinowski J."/>
            <person name="Kampfer P."/>
            <person name="Glaeser S."/>
        </authorList>
    </citation>
    <scope>NUCLEOTIDE SEQUENCE [LARGE SCALE GENOMIC DNA]</scope>
    <source>
        <strain evidence="5 6">DSM 40224</strain>
    </source>
</reference>
<dbReference type="AlphaFoldDB" id="A0A117PVU6"/>
<dbReference type="Proteomes" id="UP000053127">
    <property type="component" value="Unassembled WGS sequence"/>
</dbReference>
<comment type="similarity">
    <text evidence="1 3">Belongs to the acetaldehyde dehydrogenase family.</text>
</comment>
<dbReference type="RefSeq" id="WP_067136974.1">
    <property type="nucleotide sequence ID" value="NZ_JBFACD010000097.1"/>
</dbReference>
<dbReference type="NCBIfam" id="NF006157">
    <property type="entry name" value="PRK08300.1"/>
    <property type="match status" value="1"/>
</dbReference>
<evidence type="ECO:0000256" key="1">
    <source>
        <dbReference type="ARBA" id="ARBA00009244"/>
    </source>
</evidence>
<dbReference type="SUPFAM" id="SSF55347">
    <property type="entry name" value="Glyceraldehyde-3-phosphate dehydrogenase-like, C-terminal domain"/>
    <property type="match status" value="1"/>
</dbReference>
<comment type="catalytic activity">
    <reaction evidence="3">
        <text>acetaldehyde + NAD(+) + CoA = acetyl-CoA + NADH + H(+)</text>
        <dbReference type="Rhea" id="RHEA:23288"/>
        <dbReference type="ChEBI" id="CHEBI:15343"/>
        <dbReference type="ChEBI" id="CHEBI:15378"/>
        <dbReference type="ChEBI" id="CHEBI:57287"/>
        <dbReference type="ChEBI" id="CHEBI:57288"/>
        <dbReference type="ChEBI" id="CHEBI:57540"/>
        <dbReference type="ChEBI" id="CHEBI:57945"/>
        <dbReference type="EC" id="1.2.1.10"/>
    </reaction>
</comment>
<sequence>MHAQKGSIADPLRVAIIGTGNIGCDLLLKVIASPHLRCDSFAGRRISSPGIELAESRGIPTTAGGIDAVAELADRIDVVFDATSAKDAVHNWNILEGLGIPVIDLTPSHLGKFCVPALNLEECLTEQNVSMVTCGGQAAVPIARCFSDASDGLGYLEIATASSSASVGPATRANIDEYAFTTQHATHEFCRVDTAKTILIINPAEPGMVMRNTIAVPASENVDMEALRVSVDEMEKRINSYVPGYRVVVPPVATGDRIMVTIEVEGLGDWLPRYAGNLDVITCAAVAVAEGRAEARR</sequence>
<keyword evidence="3" id="KW-0560">Oxidoreductase</keyword>
<dbReference type="InterPro" id="IPR003361">
    <property type="entry name" value="Acetaldehyde_dehydrogenase"/>
</dbReference>
<feature type="active site" description="Acyl-thioester intermediate" evidence="3">
    <location>
        <position position="134"/>
    </location>
</feature>
<dbReference type="Pfam" id="PF09290">
    <property type="entry name" value="AcetDehyd-dimer"/>
    <property type="match status" value="1"/>
</dbReference>
<evidence type="ECO:0000256" key="3">
    <source>
        <dbReference type="HAMAP-Rule" id="MF_01657"/>
    </source>
</evidence>
<dbReference type="PIRSF" id="PIRSF015689">
    <property type="entry name" value="Actaldh_dh_actl"/>
    <property type="match status" value="1"/>
</dbReference>
<keyword evidence="6" id="KW-1185">Reference proteome</keyword>
<dbReference type="SMART" id="SM00859">
    <property type="entry name" value="Semialdhyde_dh"/>
    <property type="match status" value="1"/>
</dbReference>
<dbReference type="OrthoDB" id="9786743at2"/>
<dbReference type="GO" id="GO:0051287">
    <property type="term" value="F:NAD binding"/>
    <property type="evidence" value="ECO:0007669"/>
    <property type="project" value="UniProtKB-UniRule"/>
</dbReference>
<dbReference type="CDD" id="cd23933">
    <property type="entry name" value="ALDH_C"/>
    <property type="match status" value="1"/>
</dbReference>
<dbReference type="Gene3D" id="3.40.50.720">
    <property type="entry name" value="NAD(P)-binding Rossmann-like Domain"/>
    <property type="match status" value="1"/>
</dbReference>
<comment type="caution">
    <text evidence="5">The sequence shown here is derived from an EMBL/GenBank/DDBJ whole genome shotgun (WGS) entry which is preliminary data.</text>
</comment>
<dbReference type="NCBIfam" id="TIGR03215">
    <property type="entry name" value="ac_ald_DH_ac"/>
    <property type="match status" value="1"/>
</dbReference>
<keyword evidence="2 3" id="KW-0520">NAD</keyword>
<dbReference type="InterPro" id="IPR036291">
    <property type="entry name" value="NAD(P)-bd_dom_sf"/>
</dbReference>
<accession>A0A117PVU6</accession>
<proteinExistence type="inferred from homology"/>
<dbReference type="Gene3D" id="3.30.360.10">
    <property type="entry name" value="Dihydrodipicolinate Reductase, domain 2"/>
    <property type="match status" value="1"/>
</dbReference>
<evidence type="ECO:0000313" key="6">
    <source>
        <dbReference type="Proteomes" id="UP000053127"/>
    </source>
</evidence>
<evidence type="ECO:0000259" key="4">
    <source>
        <dbReference type="SMART" id="SM00859"/>
    </source>
</evidence>
<dbReference type="EC" id="1.2.1.10" evidence="3"/>
<dbReference type="HAMAP" id="MF_01657">
    <property type="entry name" value="Ac_ald_DH_ac"/>
    <property type="match status" value="1"/>
</dbReference>
<feature type="binding site" evidence="3">
    <location>
        <begin position="166"/>
        <end position="174"/>
    </location>
    <ligand>
        <name>NAD(+)</name>
        <dbReference type="ChEBI" id="CHEBI:57540"/>
    </ligand>
</feature>
<dbReference type="STRING" id="67386.AQI95_43485"/>
<feature type="binding site" evidence="3">
    <location>
        <position position="277"/>
    </location>
    <ligand>
        <name>NAD(+)</name>
        <dbReference type="ChEBI" id="CHEBI:57540"/>
    </ligand>
</feature>